<protein>
    <recommendedName>
        <fullName evidence="3">Redoxin domain-containing protein</fullName>
    </recommendedName>
</protein>
<dbReference type="Pfam" id="PF08534">
    <property type="entry name" value="Redoxin"/>
    <property type="match status" value="1"/>
</dbReference>
<evidence type="ECO:0000313" key="5">
    <source>
        <dbReference type="Proteomes" id="UP000271573"/>
    </source>
</evidence>
<proteinExistence type="predicted"/>
<keyword evidence="2" id="KW-0732">Signal</keyword>
<dbReference type="PROSITE" id="PS51257">
    <property type="entry name" value="PROKAR_LIPOPROTEIN"/>
    <property type="match status" value="1"/>
</dbReference>
<gene>
    <name evidence="4" type="ORF">Back2_19760</name>
</gene>
<evidence type="ECO:0000256" key="2">
    <source>
        <dbReference type="SAM" id="SignalP"/>
    </source>
</evidence>
<feature type="domain" description="Redoxin" evidence="3">
    <location>
        <begin position="65"/>
        <end position="179"/>
    </location>
</feature>
<evidence type="ECO:0000259" key="3">
    <source>
        <dbReference type="Pfam" id="PF08534"/>
    </source>
</evidence>
<accession>A0A3G9J3V4</accession>
<feature type="signal peptide" evidence="2">
    <location>
        <begin position="1"/>
        <end position="23"/>
    </location>
</feature>
<dbReference type="Gene3D" id="3.40.30.10">
    <property type="entry name" value="Glutaredoxin"/>
    <property type="match status" value="1"/>
</dbReference>
<keyword evidence="1" id="KW-0812">Transmembrane</keyword>
<organism evidence="4 5">
    <name type="scientific">Nocardioides baekrokdamisoli</name>
    <dbReference type="NCBI Taxonomy" id="1804624"/>
    <lineage>
        <taxon>Bacteria</taxon>
        <taxon>Bacillati</taxon>
        <taxon>Actinomycetota</taxon>
        <taxon>Actinomycetes</taxon>
        <taxon>Propionibacteriales</taxon>
        <taxon>Nocardioidaceae</taxon>
        <taxon>Nocardioides</taxon>
    </lineage>
</organism>
<feature type="chain" id="PRO_5038983808" description="Redoxin domain-containing protein" evidence="2">
    <location>
        <begin position="24"/>
        <end position="242"/>
    </location>
</feature>
<dbReference type="SUPFAM" id="SSF52833">
    <property type="entry name" value="Thioredoxin-like"/>
    <property type="match status" value="1"/>
</dbReference>
<dbReference type="InterPro" id="IPR036249">
    <property type="entry name" value="Thioredoxin-like_sf"/>
</dbReference>
<dbReference type="CDD" id="cd02966">
    <property type="entry name" value="TlpA_like_family"/>
    <property type="match status" value="1"/>
</dbReference>
<keyword evidence="1" id="KW-0472">Membrane</keyword>
<reference evidence="4 5" key="1">
    <citation type="submission" date="2018-11" db="EMBL/GenBank/DDBJ databases">
        <title>Complete genome sequence of Nocardioides baekrokdamisoli strain KCTC 39748.</title>
        <authorList>
            <person name="Kang S.W."/>
            <person name="Lee K.C."/>
            <person name="Kim K.K."/>
            <person name="Kim J.S."/>
            <person name="Kim D.S."/>
            <person name="Ko S.H."/>
            <person name="Yang S.H."/>
            <person name="Shin Y.K."/>
            <person name="Lee J.S."/>
        </authorList>
    </citation>
    <scope>NUCLEOTIDE SEQUENCE [LARGE SCALE GENOMIC DNA]</scope>
    <source>
        <strain evidence="4 5">KCTC 39748</strain>
    </source>
</reference>
<dbReference type="RefSeq" id="WP_125569032.1">
    <property type="nucleotide sequence ID" value="NZ_AP019307.1"/>
</dbReference>
<dbReference type="AlphaFoldDB" id="A0A3G9J3V4"/>
<dbReference type="InterPro" id="IPR013740">
    <property type="entry name" value="Redoxin"/>
</dbReference>
<sequence>MRHGLVLAIAVCALSACGSSPSAGPSNTDDVSASSINVATPAMVAKKAGSGIQSCPAAQTKSGGLPHLTLKCLGGGRSVDLSTLKGPLIINIFQSACGPCLEEAPAVAAFYKHHGAQYPMLGIDGSDTVPGAALNEAIAAGVTYPLVADPGDDLGGTSLNYLGYPTWYFLAADGTLTKETGPKKTEAEILAMVTRQFGPRPSSGNHTSDDLTIAAVGIAVAAGGAAYAVRRRSVARRRGEAA</sequence>
<evidence type="ECO:0000256" key="1">
    <source>
        <dbReference type="SAM" id="Phobius"/>
    </source>
</evidence>
<feature type="transmembrane region" description="Helical" evidence="1">
    <location>
        <begin position="211"/>
        <end position="229"/>
    </location>
</feature>
<dbReference type="KEGG" id="nbe:Back2_19760"/>
<dbReference type="OrthoDB" id="9796554at2"/>
<evidence type="ECO:0000313" key="4">
    <source>
        <dbReference type="EMBL" id="BBH17689.1"/>
    </source>
</evidence>
<dbReference type="Proteomes" id="UP000271573">
    <property type="component" value="Chromosome"/>
</dbReference>
<keyword evidence="5" id="KW-1185">Reference proteome</keyword>
<keyword evidence="1" id="KW-1133">Transmembrane helix</keyword>
<dbReference type="EMBL" id="AP019307">
    <property type="protein sequence ID" value="BBH17689.1"/>
    <property type="molecule type" value="Genomic_DNA"/>
</dbReference>
<dbReference type="GO" id="GO:0016491">
    <property type="term" value="F:oxidoreductase activity"/>
    <property type="evidence" value="ECO:0007669"/>
    <property type="project" value="InterPro"/>
</dbReference>
<name>A0A3G9J3V4_9ACTN</name>